<dbReference type="PANTHER" id="PTHR46696">
    <property type="entry name" value="P450, PUTATIVE (EUROFUNG)-RELATED"/>
    <property type="match status" value="1"/>
</dbReference>
<dbReference type="PANTHER" id="PTHR46696:SF1">
    <property type="entry name" value="CYTOCHROME P450 YJIB-RELATED"/>
    <property type="match status" value="1"/>
</dbReference>
<evidence type="ECO:0000256" key="3">
    <source>
        <dbReference type="ARBA" id="ARBA00022723"/>
    </source>
</evidence>
<keyword evidence="4 7" id="KW-0560">Oxidoreductase</keyword>
<gene>
    <name evidence="8" type="primary">yjiB_5</name>
    <name evidence="8" type="ORF">KSX_39970</name>
</gene>
<reference evidence="8" key="1">
    <citation type="submission" date="2020-10" db="EMBL/GenBank/DDBJ databases">
        <title>Taxonomic study of unclassified bacteria belonging to the class Ktedonobacteria.</title>
        <authorList>
            <person name="Yabe S."/>
            <person name="Wang C.M."/>
            <person name="Zheng Y."/>
            <person name="Sakai Y."/>
            <person name="Cavaletti L."/>
            <person name="Monciardini P."/>
            <person name="Donadio S."/>
        </authorList>
    </citation>
    <scope>NUCLEOTIDE SEQUENCE</scope>
    <source>
        <strain evidence="8">SOSP1-1</strain>
    </source>
</reference>
<evidence type="ECO:0000313" key="9">
    <source>
        <dbReference type="Proteomes" id="UP000612362"/>
    </source>
</evidence>
<dbReference type="AlphaFoldDB" id="A0A8J3I6Y1"/>
<sequence>MKSLTEYTLPPLEWHRQARAWYLEMLEDQPVYFDETNKCWWVFRYDDVAHVLKDYETFSSARLMNGAQSESIITLDPPRHRQLRTLVTQAFSARAIAAMEPRITRIVNDLLAQVKPAGKMDVMEDLAYPLPVIVIAEMLGLPREDWPKLKAWSDLILGDFTQEQGNAELADEKWVPQEIMQEMYTYFFQALQARRIEPRDDLMTQLLQSEVDGQSLDDQELFSFCITLLVAGNVTTTNLIGNAILCFNNFPEAMEHLRAEPELMPRAIEEVLRYLPPIRKPGESDSVIIGRTVTTETMLGEKTLRKGETVMVGLASANFDRRQFPNPERFDITRDPNRHLSFGHGVHFCLGAPLSRLEARIALNAMLQQLSDLRVDSDATLEQVRSGVVFGVKNLPITFTPS</sequence>
<evidence type="ECO:0000256" key="6">
    <source>
        <dbReference type="ARBA" id="ARBA00023033"/>
    </source>
</evidence>
<dbReference type="Pfam" id="PF00067">
    <property type="entry name" value="p450"/>
    <property type="match status" value="1"/>
</dbReference>
<dbReference type="PRINTS" id="PR00359">
    <property type="entry name" value="BP450"/>
</dbReference>
<dbReference type="InterPro" id="IPR017972">
    <property type="entry name" value="Cyt_P450_CS"/>
</dbReference>
<comment type="caution">
    <text evidence="8">The sequence shown here is derived from an EMBL/GenBank/DDBJ whole genome shotgun (WGS) entry which is preliminary data.</text>
</comment>
<dbReference type="InterPro" id="IPR001128">
    <property type="entry name" value="Cyt_P450"/>
</dbReference>
<dbReference type="Gene3D" id="1.10.630.10">
    <property type="entry name" value="Cytochrome P450"/>
    <property type="match status" value="1"/>
</dbReference>
<dbReference type="EMBL" id="BNJF01000002">
    <property type="protein sequence ID" value="GHO45834.1"/>
    <property type="molecule type" value="Genomic_DNA"/>
</dbReference>
<keyword evidence="3 7" id="KW-0479">Metal-binding</keyword>
<keyword evidence="6 7" id="KW-0503">Monooxygenase</keyword>
<evidence type="ECO:0000256" key="5">
    <source>
        <dbReference type="ARBA" id="ARBA00023004"/>
    </source>
</evidence>
<accession>A0A8J3I6Y1</accession>
<dbReference type="GO" id="GO:0005506">
    <property type="term" value="F:iron ion binding"/>
    <property type="evidence" value="ECO:0007669"/>
    <property type="project" value="InterPro"/>
</dbReference>
<name>A0A8J3I6Y1_9CHLR</name>
<protein>
    <submittedName>
        <fullName evidence="8">Putative cytochrome P450 YjiB</fullName>
    </submittedName>
</protein>
<keyword evidence="9" id="KW-1185">Reference proteome</keyword>
<dbReference type="GO" id="GO:0020037">
    <property type="term" value="F:heme binding"/>
    <property type="evidence" value="ECO:0007669"/>
    <property type="project" value="InterPro"/>
</dbReference>
<organism evidence="8 9">
    <name type="scientific">Ktedonospora formicarum</name>
    <dbReference type="NCBI Taxonomy" id="2778364"/>
    <lineage>
        <taxon>Bacteria</taxon>
        <taxon>Bacillati</taxon>
        <taxon>Chloroflexota</taxon>
        <taxon>Ktedonobacteria</taxon>
        <taxon>Ktedonobacterales</taxon>
        <taxon>Ktedonobacteraceae</taxon>
        <taxon>Ktedonospora</taxon>
    </lineage>
</organism>
<dbReference type="GO" id="GO:0016705">
    <property type="term" value="F:oxidoreductase activity, acting on paired donors, with incorporation or reduction of molecular oxygen"/>
    <property type="evidence" value="ECO:0007669"/>
    <property type="project" value="InterPro"/>
</dbReference>
<evidence type="ECO:0000256" key="4">
    <source>
        <dbReference type="ARBA" id="ARBA00023002"/>
    </source>
</evidence>
<keyword evidence="5 7" id="KW-0408">Iron</keyword>
<dbReference type="GO" id="GO:0004497">
    <property type="term" value="F:monooxygenase activity"/>
    <property type="evidence" value="ECO:0007669"/>
    <property type="project" value="UniProtKB-KW"/>
</dbReference>
<evidence type="ECO:0000256" key="2">
    <source>
        <dbReference type="ARBA" id="ARBA00022617"/>
    </source>
</evidence>
<proteinExistence type="inferred from homology"/>
<dbReference type="RefSeq" id="WP_236031395.1">
    <property type="nucleotide sequence ID" value="NZ_BNJF01000002.1"/>
</dbReference>
<evidence type="ECO:0000256" key="1">
    <source>
        <dbReference type="ARBA" id="ARBA00010617"/>
    </source>
</evidence>
<dbReference type="CDD" id="cd11032">
    <property type="entry name" value="P450_EryK-like"/>
    <property type="match status" value="1"/>
</dbReference>
<evidence type="ECO:0000256" key="7">
    <source>
        <dbReference type="RuleBase" id="RU000461"/>
    </source>
</evidence>
<keyword evidence="2 7" id="KW-0349">Heme</keyword>
<dbReference type="InterPro" id="IPR002397">
    <property type="entry name" value="Cyt_P450_B"/>
</dbReference>
<dbReference type="PROSITE" id="PS00086">
    <property type="entry name" value="CYTOCHROME_P450"/>
    <property type="match status" value="1"/>
</dbReference>
<dbReference type="SUPFAM" id="SSF48264">
    <property type="entry name" value="Cytochrome P450"/>
    <property type="match status" value="1"/>
</dbReference>
<dbReference type="InterPro" id="IPR036396">
    <property type="entry name" value="Cyt_P450_sf"/>
</dbReference>
<comment type="similarity">
    <text evidence="1 7">Belongs to the cytochrome P450 family.</text>
</comment>
<dbReference type="FunFam" id="1.10.630.10:FF:000018">
    <property type="entry name" value="Cytochrome P450 monooxygenase"/>
    <property type="match status" value="1"/>
</dbReference>
<dbReference type="Proteomes" id="UP000612362">
    <property type="component" value="Unassembled WGS sequence"/>
</dbReference>
<evidence type="ECO:0000313" key="8">
    <source>
        <dbReference type="EMBL" id="GHO45834.1"/>
    </source>
</evidence>